<comment type="subcellular location">
    <subcellularLocation>
        <location evidence="1">Cell membrane</location>
        <topology evidence="1">Multi-pass membrane protein</topology>
    </subcellularLocation>
</comment>
<reference evidence="7" key="1">
    <citation type="submission" date="2022-09" db="EMBL/GenBank/DDBJ databases">
        <title>Culturomic study of gut microbiota in children with autism spectrum disorder.</title>
        <authorList>
            <person name="Efimov B.A."/>
            <person name="Chaplin A.V."/>
            <person name="Sokolova S.R."/>
            <person name="Pikina A.P."/>
            <person name="Korzhanova M."/>
            <person name="Belova V."/>
            <person name="Korostin D."/>
        </authorList>
    </citation>
    <scope>NUCLEOTIDE SEQUENCE</scope>
    <source>
        <strain evidence="7">ASD5510</strain>
    </source>
</reference>
<dbReference type="PANTHER" id="PTHR30250">
    <property type="entry name" value="PST FAMILY PREDICTED COLANIC ACID TRANSPORTER"/>
    <property type="match status" value="1"/>
</dbReference>
<dbReference type="AlphaFoldDB" id="A0A9J6QY25"/>
<keyword evidence="3 6" id="KW-0812">Transmembrane</keyword>
<evidence type="ECO:0000256" key="5">
    <source>
        <dbReference type="ARBA" id="ARBA00023136"/>
    </source>
</evidence>
<dbReference type="Pfam" id="PF01943">
    <property type="entry name" value="Polysacc_synt"/>
    <property type="match status" value="1"/>
</dbReference>
<name>A0A9J6QY25_9FIRM</name>
<dbReference type="GO" id="GO:0005886">
    <property type="term" value="C:plasma membrane"/>
    <property type="evidence" value="ECO:0007669"/>
    <property type="project" value="UniProtKB-SubCell"/>
</dbReference>
<feature type="transmembrane region" description="Helical" evidence="6">
    <location>
        <begin position="410"/>
        <end position="428"/>
    </location>
</feature>
<feature type="transmembrane region" description="Helical" evidence="6">
    <location>
        <begin position="384"/>
        <end position="404"/>
    </location>
</feature>
<dbReference type="InterPro" id="IPR050833">
    <property type="entry name" value="Poly_Biosynth_Transport"/>
</dbReference>
<feature type="transmembrane region" description="Helical" evidence="6">
    <location>
        <begin position="92"/>
        <end position="113"/>
    </location>
</feature>
<feature type="transmembrane region" description="Helical" evidence="6">
    <location>
        <begin position="125"/>
        <end position="143"/>
    </location>
</feature>
<dbReference type="InterPro" id="IPR002797">
    <property type="entry name" value="Polysacc_synth"/>
</dbReference>
<dbReference type="EMBL" id="JAOSHN010000009">
    <property type="protein sequence ID" value="MCU7380411.1"/>
    <property type="molecule type" value="Genomic_DNA"/>
</dbReference>
<dbReference type="PANTHER" id="PTHR30250:SF11">
    <property type="entry name" value="O-ANTIGEN TRANSPORTER-RELATED"/>
    <property type="match status" value="1"/>
</dbReference>
<gene>
    <name evidence="7" type="ORF">OBO34_19040</name>
</gene>
<feature type="transmembrane region" description="Helical" evidence="6">
    <location>
        <begin position="343"/>
        <end position="364"/>
    </location>
</feature>
<feature type="transmembrane region" description="Helical" evidence="6">
    <location>
        <begin position="468"/>
        <end position="491"/>
    </location>
</feature>
<evidence type="ECO:0000313" key="7">
    <source>
        <dbReference type="EMBL" id="MCU7380411.1"/>
    </source>
</evidence>
<keyword evidence="4 6" id="KW-1133">Transmembrane helix</keyword>
<evidence type="ECO:0000313" key="8">
    <source>
        <dbReference type="Proteomes" id="UP001065549"/>
    </source>
</evidence>
<evidence type="ECO:0000256" key="1">
    <source>
        <dbReference type="ARBA" id="ARBA00004651"/>
    </source>
</evidence>
<evidence type="ECO:0000256" key="3">
    <source>
        <dbReference type="ARBA" id="ARBA00022692"/>
    </source>
</evidence>
<dbReference type="RefSeq" id="WP_253021108.1">
    <property type="nucleotide sequence ID" value="NZ_JAOSHN010000009.1"/>
</dbReference>
<feature type="transmembrane region" description="Helical" evidence="6">
    <location>
        <begin position="271"/>
        <end position="294"/>
    </location>
</feature>
<protein>
    <submittedName>
        <fullName evidence="7">Lipopolysaccharide biosynthesis protein</fullName>
    </submittedName>
</protein>
<feature type="transmembrane region" description="Helical" evidence="6">
    <location>
        <begin position="315"/>
        <end position="337"/>
    </location>
</feature>
<evidence type="ECO:0000256" key="2">
    <source>
        <dbReference type="ARBA" id="ARBA00022475"/>
    </source>
</evidence>
<evidence type="ECO:0000256" key="6">
    <source>
        <dbReference type="SAM" id="Phobius"/>
    </source>
</evidence>
<comment type="caution">
    <text evidence="7">The sequence shown here is derived from an EMBL/GenBank/DDBJ whole genome shotgun (WGS) entry which is preliminary data.</text>
</comment>
<keyword evidence="2" id="KW-1003">Cell membrane</keyword>
<proteinExistence type="predicted"/>
<feature type="transmembrane region" description="Helical" evidence="6">
    <location>
        <begin position="440"/>
        <end position="462"/>
    </location>
</feature>
<feature type="transmembrane region" description="Helical" evidence="6">
    <location>
        <begin position="164"/>
        <end position="184"/>
    </location>
</feature>
<sequence length="504" mass="56363">MWAKKDTIKNSIANITSKFWSIVAIYFFIPFYINILGEEAYGLVSFFATLQAAMNILGLGLANTLRREFAIGDSKNDNVNIRKYKLLKSTELIYFMLAILVVAICFLGSHTIADQWFSQSSLGQNIIAVTLVLMGGSIALQFLTNMYHGCILGLGNQITANAMYIGWSAIKNIGALVVICIIAPDIRVFYVWHIISDLIYLVILRIYVVHKLNSNKRLEWKLQDFKIMKSILPYTAGILIISIIALINKQMDKIIISKYMSLEELGAYNSAFLLGQLITIVSSAVSVALFSYYTQMFSKGDISLLRSKFLYDNKLITIIIACLGVYIAVFAPELLMFWTKSNIYVSIIEHGVFFIVMGSLFLALQEIPYAFVLAQGNTKINIQLGLFSLPFTIVGMVMAVKSYGVTGASIFYFLLMVSSTLIYICIIYKKYFGKWNLKVLFIDIVMPITICLGIAIVSRIAIKSLLVGLVPTIIAAIFCGAVNLIVMLLSIKSIRRVIKTKLFP</sequence>
<feature type="transmembrane region" description="Helical" evidence="6">
    <location>
        <begin position="190"/>
        <end position="210"/>
    </location>
</feature>
<keyword evidence="5 6" id="KW-0472">Membrane</keyword>
<dbReference type="Proteomes" id="UP001065549">
    <property type="component" value="Unassembled WGS sequence"/>
</dbReference>
<evidence type="ECO:0000256" key="4">
    <source>
        <dbReference type="ARBA" id="ARBA00022989"/>
    </source>
</evidence>
<keyword evidence="8" id="KW-1185">Reference proteome</keyword>
<feature type="transmembrane region" description="Helical" evidence="6">
    <location>
        <begin position="231"/>
        <end position="251"/>
    </location>
</feature>
<feature type="transmembrane region" description="Helical" evidence="6">
    <location>
        <begin position="12"/>
        <end position="35"/>
    </location>
</feature>
<feature type="transmembrane region" description="Helical" evidence="6">
    <location>
        <begin position="41"/>
        <end position="62"/>
    </location>
</feature>
<organism evidence="7 8">
    <name type="scientific">Hominibacterium faecale</name>
    <dbReference type="NCBI Taxonomy" id="2839743"/>
    <lineage>
        <taxon>Bacteria</taxon>
        <taxon>Bacillati</taxon>
        <taxon>Bacillota</taxon>
        <taxon>Clostridia</taxon>
        <taxon>Peptostreptococcales</taxon>
        <taxon>Anaerovoracaceae</taxon>
        <taxon>Hominibacterium</taxon>
    </lineage>
</organism>
<accession>A0A9J6QY25</accession>